<dbReference type="Proteomes" id="UP000184048">
    <property type="component" value="Unassembled WGS sequence"/>
</dbReference>
<dbReference type="RefSeq" id="WP_072833570.1">
    <property type="nucleotide sequence ID" value="NZ_FQUU01000001.1"/>
</dbReference>
<dbReference type="AlphaFoldDB" id="A0A1M4TEP9"/>
<evidence type="ECO:0000313" key="1">
    <source>
        <dbReference type="EMBL" id="SHE42868.1"/>
    </source>
</evidence>
<gene>
    <name evidence="1" type="ORF">SAMN02745131_00431</name>
</gene>
<dbReference type="SUPFAM" id="SSF82185">
    <property type="entry name" value="Histone H3 K4-specific methyltransferase SET7/9 N-terminal domain"/>
    <property type="match status" value="1"/>
</dbReference>
<organism evidence="1 2">
    <name type="scientific">Flavisolibacter ginsengisoli DSM 18119</name>
    <dbReference type="NCBI Taxonomy" id="1121884"/>
    <lineage>
        <taxon>Bacteria</taxon>
        <taxon>Pseudomonadati</taxon>
        <taxon>Bacteroidota</taxon>
        <taxon>Chitinophagia</taxon>
        <taxon>Chitinophagales</taxon>
        <taxon>Chitinophagaceae</taxon>
        <taxon>Flavisolibacter</taxon>
    </lineage>
</organism>
<name>A0A1M4TEP9_9BACT</name>
<reference evidence="1 2" key="1">
    <citation type="submission" date="2016-11" db="EMBL/GenBank/DDBJ databases">
        <authorList>
            <person name="Jaros S."/>
            <person name="Januszkiewicz K."/>
            <person name="Wedrychowicz H."/>
        </authorList>
    </citation>
    <scope>NUCLEOTIDE SEQUENCE [LARGE SCALE GENOMIC DNA]</scope>
    <source>
        <strain evidence="1 2">DSM 18119</strain>
    </source>
</reference>
<proteinExistence type="predicted"/>
<dbReference type="STRING" id="1121884.SAMN02745131_00431"/>
<accession>A0A1M4TEP9</accession>
<dbReference type="EMBL" id="FQUU01000001">
    <property type="protein sequence ID" value="SHE42868.1"/>
    <property type="molecule type" value="Genomic_DNA"/>
</dbReference>
<sequence length="187" mass="21828">MKLFISILFVILVGCSTTDMNNIEVRSDRLAYYKGTDKLVDGTVIRRFENGRIAERMNYKSGKQLGKWYTYDYDGNDFTHGVAIALNDRIIIAYRQFDLSKADFSINTEDTYKYASLELPSPAFKPGIQELLRLRTEIYNQYKDEYNFRDIYIHVGAEEYRFDKEIYSEVISSDTVKTNDGLMINVH</sequence>
<dbReference type="Gene3D" id="3.90.930.1">
    <property type="match status" value="1"/>
</dbReference>
<evidence type="ECO:0000313" key="2">
    <source>
        <dbReference type="Proteomes" id="UP000184048"/>
    </source>
</evidence>
<dbReference type="PROSITE" id="PS51257">
    <property type="entry name" value="PROKAR_LIPOPROTEIN"/>
    <property type="match status" value="1"/>
</dbReference>
<evidence type="ECO:0008006" key="3">
    <source>
        <dbReference type="Google" id="ProtNLM"/>
    </source>
</evidence>
<protein>
    <recommendedName>
        <fullName evidence="3">MORN repeat variant</fullName>
    </recommendedName>
</protein>
<keyword evidence="2" id="KW-1185">Reference proteome</keyword>